<dbReference type="PANTHER" id="PTHR30026:SF20">
    <property type="entry name" value="OUTER MEMBRANE PROTEIN TOLC"/>
    <property type="match status" value="1"/>
</dbReference>
<comment type="subcellular location">
    <subcellularLocation>
        <location evidence="1">Cell outer membrane</location>
    </subcellularLocation>
</comment>
<feature type="signal peptide" evidence="6">
    <location>
        <begin position="1"/>
        <end position="21"/>
    </location>
</feature>
<evidence type="ECO:0000313" key="7">
    <source>
        <dbReference type="EMBL" id="KIC95697.1"/>
    </source>
</evidence>
<dbReference type="AlphaFoldDB" id="A0A0C1L6D4"/>
<dbReference type="Gene3D" id="1.20.1600.10">
    <property type="entry name" value="Outer membrane efflux proteins (OEP)"/>
    <property type="match status" value="1"/>
</dbReference>
<accession>A0A0C1L6D4</accession>
<dbReference type="EMBL" id="JSVC01000005">
    <property type="protein sequence ID" value="KIC95697.1"/>
    <property type="molecule type" value="Genomic_DNA"/>
</dbReference>
<keyword evidence="5" id="KW-0998">Cell outer membrane</keyword>
<evidence type="ECO:0000313" key="8">
    <source>
        <dbReference type="Proteomes" id="UP000031408"/>
    </source>
</evidence>
<dbReference type="OrthoDB" id="976750at2"/>
<organism evidence="7 8">
    <name type="scientific">Flavihumibacter solisilvae</name>
    <dbReference type="NCBI Taxonomy" id="1349421"/>
    <lineage>
        <taxon>Bacteria</taxon>
        <taxon>Pseudomonadati</taxon>
        <taxon>Bacteroidota</taxon>
        <taxon>Chitinophagia</taxon>
        <taxon>Chitinophagales</taxon>
        <taxon>Chitinophagaceae</taxon>
        <taxon>Flavihumibacter</taxon>
    </lineage>
</organism>
<feature type="chain" id="PRO_5002148828" description="Transporter" evidence="6">
    <location>
        <begin position="22"/>
        <end position="419"/>
    </location>
</feature>
<keyword evidence="2" id="KW-1134">Transmembrane beta strand</keyword>
<dbReference type="RefSeq" id="WP_039137861.1">
    <property type="nucleotide sequence ID" value="NZ_JSVC01000005.1"/>
</dbReference>
<dbReference type="GO" id="GO:0015562">
    <property type="term" value="F:efflux transmembrane transporter activity"/>
    <property type="evidence" value="ECO:0007669"/>
    <property type="project" value="InterPro"/>
</dbReference>
<comment type="caution">
    <text evidence="7">The sequence shown here is derived from an EMBL/GenBank/DDBJ whole genome shotgun (WGS) entry which is preliminary data.</text>
</comment>
<dbReference type="GO" id="GO:1990281">
    <property type="term" value="C:efflux pump complex"/>
    <property type="evidence" value="ECO:0007669"/>
    <property type="project" value="TreeGrafter"/>
</dbReference>
<evidence type="ECO:0000256" key="1">
    <source>
        <dbReference type="ARBA" id="ARBA00004442"/>
    </source>
</evidence>
<dbReference type="Proteomes" id="UP000031408">
    <property type="component" value="Unassembled WGS sequence"/>
</dbReference>
<sequence length="419" mass="47259">MKCYAYFLAALCSMCLLTADAQPLTLEEAYHLAVKNYPLVKQRDLIAKAGAYNIENISKGALPQLYVGGYATYQSEVTEFPAKLPNINIAEIPKDQYKAYAEVTQPLTDLRLIRQKKDLQEATTVYERESLEVELYKLRERVNGLYFGILLADEELKQNGITKNDIRSGMDKVKAAIANGTDFNSSLDKLKAELLHAEQRDTEILSIRGAYLEMLAMFINKPLPQESALQSPAPVVPVAEINRPEIRAFDAGSRMIDMQSEILRTNTKPKFSFFVQGGIGNPALNMLLNEWKGFYYGGLRLNWSVSSLYTYKKDKLLLDLDKETIASRKETFIWDTELQLKQESAEISRLRQLLKSDEAIVTLRMAIKKAASAQLENGVISVNDYLKEVTNEALARQNVSFHAIQLRLAEYNSKTTSGN</sequence>
<reference evidence="7 8" key="1">
    <citation type="submission" date="2014-11" db="EMBL/GenBank/DDBJ databases">
        <title>Genome sequence of Flavihumibacter solisilvae 3-3.</title>
        <authorList>
            <person name="Zhou G."/>
            <person name="Li M."/>
            <person name="Wang G."/>
        </authorList>
    </citation>
    <scope>NUCLEOTIDE SEQUENCE [LARGE SCALE GENOMIC DNA]</scope>
    <source>
        <strain evidence="7 8">3-3</strain>
    </source>
</reference>
<protein>
    <recommendedName>
        <fullName evidence="9">Transporter</fullName>
    </recommendedName>
</protein>
<evidence type="ECO:0000256" key="5">
    <source>
        <dbReference type="ARBA" id="ARBA00023237"/>
    </source>
</evidence>
<gene>
    <name evidence="7" type="ORF">OI18_05530</name>
</gene>
<dbReference type="InterPro" id="IPR051906">
    <property type="entry name" value="TolC-like"/>
</dbReference>
<dbReference type="SUPFAM" id="SSF56954">
    <property type="entry name" value="Outer membrane efflux proteins (OEP)"/>
    <property type="match status" value="1"/>
</dbReference>
<evidence type="ECO:0008006" key="9">
    <source>
        <dbReference type="Google" id="ProtNLM"/>
    </source>
</evidence>
<keyword evidence="4" id="KW-0472">Membrane</keyword>
<keyword evidence="6" id="KW-0732">Signal</keyword>
<evidence type="ECO:0000256" key="4">
    <source>
        <dbReference type="ARBA" id="ARBA00023136"/>
    </source>
</evidence>
<dbReference type="GO" id="GO:0009279">
    <property type="term" value="C:cell outer membrane"/>
    <property type="evidence" value="ECO:0007669"/>
    <property type="project" value="UniProtKB-SubCell"/>
</dbReference>
<dbReference type="STRING" id="1349421.OI18_05530"/>
<dbReference type="GO" id="GO:0015288">
    <property type="term" value="F:porin activity"/>
    <property type="evidence" value="ECO:0007669"/>
    <property type="project" value="TreeGrafter"/>
</dbReference>
<keyword evidence="3" id="KW-0812">Transmembrane</keyword>
<evidence type="ECO:0000256" key="6">
    <source>
        <dbReference type="SAM" id="SignalP"/>
    </source>
</evidence>
<name>A0A0C1L6D4_9BACT</name>
<dbReference type="PANTHER" id="PTHR30026">
    <property type="entry name" value="OUTER MEMBRANE PROTEIN TOLC"/>
    <property type="match status" value="1"/>
</dbReference>
<evidence type="ECO:0000256" key="2">
    <source>
        <dbReference type="ARBA" id="ARBA00022452"/>
    </source>
</evidence>
<proteinExistence type="predicted"/>
<keyword evidence="8" id="KW-1185">Reference proteome</keyword>
<evidence type="ECO:0000256" key="3">
    <source>
        <dbReference type="ARBA" id="ARBA00022692"/>
    </source>
</evidence>